<evidence type="ECO:0000256" key="1">
    <source>
        <dbReference type="ARBA" id="ARBA00007465"/>
    </source>
</evidence>
<dbReference type="InParanoid" id="D4H3B4"/>
<dbReference type="RefSeq" id="WP_013009742.1">
    <property type="nucleotide sequence ID" value="NC_013943.1"/>
</dbReference>
<feature type="domain" description="Small ribosomal subunit protein uS4 N-terminal" evidence="10">
    <location>
        <begin position="3"/>
        <end position="97"/>
    </location>
</feature>
<evidence type="ECO:0000256" key="2">
    <source>
        <dbReference type="ARBA" id="ARBA00022730"/>
    </source>
</evidence>
<dbReference type="InterPro" id="IPR018079">
    <property type="entry name" value="Ribosomal_uS4_CS"/>
</dbReference>
<dbReference type="STRING" id="522772.Dacet_0398"/>
<comment type="similarity">
    <text evidence="1 7 8">Belongs to the universal ribosomal protein uS4 family.</text>
</comment>
<dbReference type="InterPro" id="IPR022801">
    <property type="entry name" value="Ribosomal_uS4"/>
</dbReference>
<evidence type="ECO:0000256" key="5">
    <source>
        <dbReference type="ARBA" id="ARBA00023274"/>
    </source>
</evidence>
<dbReference type="HAMAP" id="MF_01306_B">
    <property type="entry name" value="Ribosomal_uS4_B"/>
    <property type="match status" value="1"/>
</dbReference>
<dbReference type="HOGENOM" id="CLU_092403_0_2_0"/>
<evidence type="ECO:0000259" key="10">
    <source>
        <dbReference type="SMART" id="SM01390"/>
    </source>
</evidence>
<keyword evidence="3 7" id="KW-0694">RNA-binding</keyword>
<dbReference type="SUPFAM" id="SSF55174">
    <property type="entry name" value="Alpha-L RNA-binding motif"/>
    <property type="match status" value="1"/>
</dbReference>
<dbReference type="FunFam" id="1.10.1050.10:FF:000001">
    <property type="entry name" value="30S ribosomal protein S4"/>
    <property type="match status" value="1"/>
</dbReference>
<dbReference type="NCBIfam" id="TIGR01017">
    <property type="entry name" value="rpsD_bact"/>
    <property type="match status" value="1"/>
</dbReference>
<dbReference type="KEGG" id="dap:Dacet_0398"/>
<sequence>MARYTGAVCKLCRREGMKLFLKGERCYKDKCGFEKKPYPPGQHGQGRKKISDFGTQLREKQKVKRLYGVLEKQFRRYFDKATRMDGITGENLLQLLERRLDNIVYRAGFAGSRKEARQMVKHSHFLIDGKKVDIPSFLVKPGMVIEVREKSQNVSRFKDCLDTAEGRGVSDWLALEKSNFKAVVNRLPERDDIGYDIQEHLIVELYSK</sequence>
<proteinExistence type="inferred from homology"/>
<dbReference type="SMART" id="SM00363">
    <property type="entry name" value="S4"/>
    <property type="match status" value="1"/>
</dbReference>
<evidence type="ECO:0000256" key="7">
    <source>
        <dbReference type="HAMAP-Rule" id="MF_01306"/>
    </source>
</evidence>
<dbReference type="Pfam" id="PF00163">
    <property type="entry name" value="Ribosomal_S4"/>
    <property type="match status" value="1"/>
</dbReference>
<comment type="function">
    <text evidence="7">With S5 and S12 plays an important role in translational accuracy.</text>
</comment>
<keyword evidence="2 7" id="KW-0699">rRNA-binding</keyword>
<dbReference type="NCBIfam" id="NF003717">
    <property type="entry name" value="PRK05327.1"/>
    <property type="match status" value="1"/>
</dbReference>
<gene>
    <name evidence="7" type="primary">rpsD</name>
    <name evidence="11" type="ordered locus">Dacet_0398</name>
</gene>
<evidence type="ECO:0000313" key="12">
    <source>
        <dbReference type="Proteomes" id="UP000002012"/>
    </source>
</evidence>
<dbReference type="CDD" id="cd00165">
    <property type="entry name" value="S4"/>
    <property type="match status" value="1"/>
</dbReference>
<dbReference type="PROSITE" id="PS50889">
    <property type="entry name" value="S4"/>
    <property type="match status" value="1"/>
</dbReference>
<keyword evidence="4 7" id="KW-0689">Ribosomal protein</keyword>
<dbReference type="PANTHER" id="PTHR11831">
    <property type="entry name" value="30S 40S RIBOSOMAL PROTEIN"/>
    <property type="match status" value="1"/>
</dbReference>
<keyword evidence="5 7" id="KW-0687">Ribonucleoprotein</keyword>
<dbReference type="GO" id="GO:0003735">
    <property type="term" value="F:structural constituent of ribosome"/>
    <property type="evidence" value="ECO:0007669"/>
    <property type="project" value="InterPro"/>
</dbReference>
<dbReference type="Pfam" id="PF01479">
    <property type="entry name" value="S4"/>
    <property type="match status" value="1"/>
</dbReference>
<organism evidence="11 12">
    <name type="scientific">Denitrovibrio acetiphilus (strain DSM 12809 / NBRC 114555 / N2460)</name>
    <dbReference type="NCBI Taxonomy" id="522772"/>
    <lineage>
        <taxon>Bacteria</taxon>
        <taxon>Pseudomonadati</taxon>
        <taxon>Deferribacterota</taxon>
        <taxon>Deferribacteres</taxon>
        <taxon>Deferribacterales</taxon>
        <taxon>Geovibrionaceae</taxon>
        <taxon>Denitrovibrio</taxon>
    </lineage>
</organism>
<evidence type="ECO:0000313" key="11">
    <source>
        <dbReference type="EMBL" id="ADD67198.1"/>
    </source>
</evidence>
<evidence type="ECO:0000256" key="4">
    <source>
        <dbReference type="ARBA" id="ARBA00022980"/>
    </source>
</evidence>
<evidence type="ECO:0000256" key="3">
    <source>
        <dbReference type="ARBA" id="ARBA00022884"/>
    </source>
</evidence>
<evidence type="ECO:0000259" key="9">
    <source>
        <dbReference type="SMART" id="SM00363"/>
    </source>
</evidence>
<protein>
    <recommendedName>
        <fullName evidence="6 7">Small ribosomal subunit protein uS4</fullName>
    </recommendedName>
</protein>
<dbReference type="InterPro" id="IPR036986">
    <property type="entry name" value="S4_RNA-bd_sf"/>
</dbReference>
<comment type="function">
    <text evidence="7">One of the primary rRNA binding proteins, it binds directly to 16S rRNA where it nucleates assembly of the body of the 30S subunit.</text>
</comment>
<dbReference type="GO" id="GO:0006412">
    <property type="term" value="P:translation"/>
    <property type="evidence" value="ECO:0007669"/>
    <property type="project" value="UniProtKB-UniRule"/>
</dbReference>
<dbReference type="Gene3D" id="1.10.1050.10">
    <property type="entry name" value="Ribosomal Protein S4 Delta 41, Chain A, domain 1"/>
    <property type="match status" value="1"/>
</dbReference>
<reference evidence="11 12" key="1">
    <citation type="journal article" date="2010" name="Stand. Genomic Sci.">
        <title>Complete genome sequence of Denitrovibrio acetiphilus type strain (N2460).</title>
        <authorList>
            <person name="Kiss H."/>
            <person name="Lang E."/>
            <person name="Lapidus A."/>
            <person name="Copeland A."/>
            <person name="Nolan M."/>
            <person name="Glavina Del Rio T."/>
            <person name="Chen F."/>
            <person name="Lucas S."/>
            <person name="Tice H."/>
            <person name="Cheng J.F."/>
            <person name="Han C."/>
            <person name="Goodwin L."/>
            <person name="Pitluck S."/>
            <person name="Liolios K."/>
            <person name="Pati A."/>
            <person name="Ivanova N."/>
            <person name="Mavromatis K."/>
            <person name="Chen A."/>
            <person name="Palaniappan K."/>
            <person name="Land M."/>
            <person name="Hauser L."/>
            <person name="Chang Y.J."/>
            <person name="Jeffries C.D."/>
            <person name="Detter J.C."/>
            <person name="Brettin T."/>
            <person name="Spring S."/>
            <person name="Rohde M."/>
            <person name="Goker M."/>
            <person name="Woyke T."/>
            <person name="Bristow J."/>
            <person name="Eisen J.A."/>
            <person name="Markowitz V."/>
            <person name="Hugenholtz P."/>
            <person name="Kyrpides N.C."/>
            <person name="Klenk H.P."/>
        </authorList>
    </citation>
    <scope>NUCLEOTIDE SEQUENCE [LARGE SCALE GENOMIC DNA]</scope>
    <source>
        <strain evidence="12">DSM 12809 / NBRC 114555 / N2460</strain>
    </source>
</reference>
<dbReference type="EMBL" id="CP001968">
    <property type="protein sequence ID" value="ADD67198.1"/>
    <property type="molecule type" value="Genomic_DNA"/>
</dbReference>
<dbReference type="PROSITE" id="PS00632">
    <property type="entry name" value="RIBOSOMAL_S4"/>
    <property type="match status" value="1"/>
</dbReference>
<dbReference type="OrthoDB" id="9803672at2"/>
<dbReference type="FunCoup" id="D4H3B4">
    <property type="interactions" value="634"/>
</dbReference>
<dbReference type="GO" id="GO:0019843">
    <property type="term" value="F:rRNA binding"/>
    <property type="evidence" value="ECO:0007669"/>
    <property type="project" value="UniProtKB-UniRule"/>
</dbReference>
<dbReference type="FunFam" id="3.10.290.10:FF:000001">
    <property type="entry name" value="30S ribosomal protein S4"/>
    <property type="match status" value="1"/>
</dbReference>
<dbReference type="InterPro" id="IPR001912">
    <property type="entry name" value="Ribosomal_uS4_N"/>
</dbReference>
<dbReference type="GO" id="GO:0042274">
    <property type="term" value="P:ribosomal small subunit biogenesis"/>
    <property type="evidence" value="ECO:0007669"/>
    <property type="project" value="TreeGrafter"/>
</dbReference>
<evidence type="ECO:0000256" key="6">
    <source>
        <dbReference type="ARBA" id="ARBA00035254"/>
    </source>
</evidence>
<dbReference type="eggNOG" id="COG0522">
    <property type="taxonomic scope" value="Bacteria"/>
</dbReference>
<dbReference type="PaxDb" id="522772-Dacet_0398"/>
<dbReference type="GO" id="GO:0015935">
    <property type="term" value="C:small ribosomal subunit"/>
    <property type="evidence" value="ECO:0007669"/>
    <property type="project" value="InterPro"/>
</dbReference>
<dbReference type="Proteomes" id="UP000002012">
    <property type="component" value="Chromosome"/>
</dbReference>
<name>D4H3B4_DENA2</name>
<feature type="domain" description="RNA-binding S4" evidence="9">
    <location>
        <begin position="98"/>
        <end position="162"/>
    </location>
</feature>
<dbReference type="SMART" id="SM01390">
    <property type="entry name" value="Ribosomal_S4"/>
    <property type="match status" value="1"/>
</dbReference>
<keyword evidence="12" id="KW-1185">Reference proteome</keyword>
<comment type="subunit">
    <text evidence="7">Part of the 30S ribosomal subunit. Contacts protein S5. The interaction surface between S4 and S5 is involved in control of translational fidelity.</text>
</comment>
<accession>D4H3B4</accession>
<evidence type="ECO:0000256" key="8">
    <source>
        <dbReference type="RuleBase" id="RU003699"/>
    </source>
</evidence>
<dbReference type="PANTHER" id="PTHR11831:SF4">
    <property type="entry name" value="SMALL RIBOSOMAL SUBUNIT PROTEIN US4M"/>
    <property type="match status" value="1"/>
</dbReference>
<dbReference type="AlphaFoldDB" id="D4H3B4"/>
<dbReference type="InterPro" id="IPR002942">
    <property type="entry name" value="S4_RNA-bd"/>
</dbReference>
<dbReference type="InterPro" id="IPR005709">
    <property type="entry name" value="Ribosomal_uS4_bac-type"/>
</dbReference>
<dbReference type="Gene3D" id="3.10.290.10">
    <property type="entry name" value="RNA-binding S4 domain"/>
    <property type="match status" value="1"/>
</dbReference>